<accession>I2PWG3</accession>
<protein>
    <submittedName>
        <fullName evidence="2">Putative membrane protein</fullName>
    </submittedName>
</protein>
<feature type="transmembrane region" description="Helical" evidence="1">
    <location>
        <begin position="79"/>
        <end position="100"/>
    </location>
</feature>
<keyword evidence="1" id="KW-0472">Membrane</keyword>
<proteinExistence type="predicted"/>
<evidence type="ECO:0000313" key="2">
    <source>
        <dbReference type="EMBL" id="EIG51869.1"/>
    </source>
</evidence>
<dbReference type="Pfam" id="PF07332">
    <property type="entry name" value="Phage_holin_3_6"/>
    <property type="match status" value="1"/>
</dbReference>
<dbReference type="STRING" id="596152.DesU5LDRAFT_0152"/>
<dbReference type="InterPro" id="IPR009937">
    <property type="entry name" value="Phage_holin_3_6"/>
</dbReference>
<reference evidence="2" key="1">
    <citation type="submission" date="2011-11" db="EMBL/GenBank/DDBJ databases">
        <title>Improved High-Quality Draft sequence of Desulfovibrio sp. U5L.</title>
        <authorList>
            <consortium name="US DOE Joint Genome Institute"/>
            <person name="Lucas S."/>
            <person name="Han J."/>
            <person name="Lapidus A."/>
            <person name="Cheng J.-F."/>
            <person name="Goodwin L."/>
            <person name="Pitluck S."/>
            <person name="Peters L."/>
            <person name="Ovchinnikova G."/>
            <person name="Held B."/>
            <person name="Detter J.C."/>
            <person name="Han C."/>
            <person name="Tapia R."/>
            <person name="Land M."/>
            <person name="Hauser L."/>
            <person name="Kyrpides N."/>
            <person name="Ivanova N."/>
            <person name="Pagani I."/>
            <person name="Gabster J."/>
            <person name="Walker C."/>
            <person name="Stolyar S."/>
            <person name="Stahl D."/>
            <person name="Arkin A."/>
            <person name="Dehal P."/>
            <person name="Hazen T."/>
            <person name="Woyke T."/>
        </authorList>
    </citation>
    <scope>NUCLEOTIDE SEQUENCE [LARGE SCALE GENOMIC DNA]</scope>
    <source>
        <strain evidence="2">U5L</strain>
    </source>
</reference>
<dbReference type="HOGENOM" id="CLU_136851_2_1_7"/>
<sequence length="125" mass="13010">MTRMSGAFDETIASGGRVLGLAAELLAGRLELLGLEAREAKIRLLQFLLLACLGAAFLVVGLALAVLAALLAVPPAWRLPAVAGGAGVCLLAAMAALWSLRRRVARLPLAFAQTIGELKKDGECF</sequence>
<dbReference type="eggNOG" id="COG5393">
    <property type="taxonomic scope" value="Bacteria"/>
</dbReference>
<gene>
    <name evidence="2" type="ORF">DesU5LDRAFT_0152</name>
</gene>
<keyword evidence="1" id="KW-0812">Transmembrane</keyword>
<dbReference type="EMBL" id="JH600068">
    <property type="protein sequence ID" value="EIG51869.1"/>
    <property type="molecule type" value="Genomic_DNA"/>
</dbReference>
<organism evidence="2">
    <name type="scientific">Desulfovibrio sp. U5L</name>
    <dbReference type="NCBI Taxonomy" id="596152"/>
    <lineage>
        <taxon>Bacteria</taxon>
        <taxon>Pseudomonadati</taxon>
        <taxon>Thermodesulfobacteriota</taxon>
        <taxon>Desulfovibrionia</taxon>
        <taxon>Desulfovibrionales</taxon>
        <taxon>Desulfovibrionaceae</taxon>
        <taxon>Desulfovibrio</taxon>
    </lineage>
</organism>
<evidence type="ECO:0000256" key="1">
    <source>
        <dbReference type="SAM" id="Phobius"/>
    </source>
</evidence>
<dbReference type="AlphaFoldDB" id="I2PWG3"/>
<keyword evidence="1" id="KW-1133">Transmembrane helix</keyword>
<feature type="transmembrane region" description="Helical" evidence="1">
    <location>
        <begin position="47"/>
        <end position="73"/>
    </location>
</feature>
<name>I2PWG3_9BACT</name>